<dbReference type="Gene3D" id="2.30.110.10">
    <property type="entry name" value="Electron Transport, Fmn-binding Protein, Chain A"/>
    <property type="match status" value="1"/>
</dbReference>
<dbReference type="RefSeq" id="WP_182811253.1">
    <property type="nucleotide sequence ID" value="NZ_JACJFM010000049.1"/>
</dbReference>
<dbReference type="InterPro" id="IPR012349">
    <property type="entry name" value="Split_barrel_FMN-bd"/>
</dbReference>
<keyword evidence="6" id="KW-0282">Flagellum</keyword>
<dbReference type="InterPro" id="IPR009926">
    <property type="entry name" value="T3SS_YcgR_PilZN"/>
</dbReference>
<gene>
    <name evidence="6" type="ORF">H4O21_22010</name>
</gene>
<dbReference type="SUPFAM" id="SSF109604">
    <property type="entry name" value="HD-domain/PDEase-like"/>
    <property type="match status" value="1"/>
</dbReference>
<evidence type="ECO:0000256" key="3">
    <source>
        <dbReference type="ARBA" id="ARBA00023143"/>
    </source>
</evidence>
<dbReference type="CDD" id="cd00077">
    <property type="entry name" value="HDc"/>
    <property type="match status" value="1"/>
</dbReference>
<dbReference type="Gene3D" id="1.10.3210.10">
    <property type="entry name" value="Hypothetical protein af1432"/>
    <property type="match status" value="1"/>
</dbReference>
<dbReference type="Pfam" id="PF07238">
    <property type="entry name" value="PilZ"/>
    <property type="match status" value="1"/>
</dbReference>
<feature type="compositionally biased region" description="Acidic residues" evidence="4">
    <location>
        <begin position="268"/>
        <end position="277"/>
    </location>
</feature>
<dbReference type="Pfam" id="PF13487">
    <property type="entry name" value="HD_5"/>
    <property type="match status" value="1"/>
</dbReference>
<keyword evidence="2" id="KW-0547">Nucleotide-binding</keyword>
<dbReference type="EMBL" id="JACJFM010000049">
    <property type="protein sequence ID" value="MBB1489292.1"/>
    <property type="molecule type" value="Genomic_DNA"/>
</dbReference>
<keyword evidence="6" id="KW-0966">Cell projection</keyword>
<accession>A0A839IWY4</accession>
<evidence type="ECO:0000313" key="7">
    <source>
        <dbReference type="Proteomes" id="UP000565262"/>
    </source>
</evidence>
<organism evidence="6 7">
    <name type="scientific">Oceanospirillum sediminis</name>
    <dbReference type="NCBI Taxonomy" id="2760088"/>
    <lineage>
        <taxon>Bacteria</taxon>
        <taxon>Pseudomonadati</taxon>
        <taxon>Pseudomonadota</taxon>
        <taxon>Gammaproteobacteria</taxon>
        <taxon>Oceanospirillales</taxon>
        <taxon>Oceanospirillaceae</taxon>
        <taxon>Oceanospirillum</taxon>
    </lineage>
</organism>
<feature type="domain" description="HD-GYP" evidence="5">
    <location>
        <begin position="354"/>
        <end position="551"/>
    </location>
</feature>
<evidence type="ECO:0000256" key="1">
    <source>
        <dbReference type="ARBA" id="ARBA00022636"/>
    </source>
</evidence>
<keyword evidence="7" id="KW-1185">Reference proteome</keyword>
<dbReference type="PROSITE" id="PS51832">
    <property type="entry name" value="HD_GYP"/>
    <property type="match status" value="1"/>
</dbReference>
<feature type="compositionally biased region" description="Basic and acidic residues" evidence="4">
    <location>
        <begin position="278"/>
        <end position="288"/>
    </location>
</feature>
<dbReference type="PANTHER" id="PTHR43155:SF2">
    <property type="entry name" value="CYCLIC DI-GMP PHOSPHODIESTERASE PA4108"/>
    <property type="match status" value="1"/>
</dbReference>
<keyword evidence="1" id="KW-0973">c-di-GMP</keyword>
<proteinExistence type="predicted"/>
<dbReference type="Pfam" id="PF07317">
    <property type="entry name" value="PilZN"/>
    <property type="match status" value="1"/>
</dbReference>
<sequence length="620" mass="69891">MATETPTEQQDKQQQAQGQLLTKPESIFGLLSRLREHHIPLKLHFSAVEGSYSTIILKADLKGRYFIIDQVTPEWGDRLMAKSGTFTFEAFYDGCRIASTKIKAVGKGQQDGQSIYKIPFPDELDYFQRRQFYRAQIRRGVVVETTLKSPELSEPIIGSLKDISAQGCQIQLEGDYREALADQVVLEDCEITFPNQLCITTQIQIRHIGYDEKQDISSCGCLFIDIPPMEERKVSYAVAEVQREIARRSSDGSSRYTSPLYEEKPAEELTDGETTEEAADKDKEEKTDELLDAEMKSSINEMKQQKEKARLQELFKEFRITHTNAIASVKGLMSQIKQKQKLRLESAQEISEKLAEALERNPHVLLALTTLRDAQDFIPQHSVSFGIHLAHFSRSIGYQGSLADLIYAGMLHDLGKAMLPTTIIYKPEKLTNTELKTMQRHVIYTHQALTAASEDLPKEVIAVTLGNTERLDGSGFPRQQKADKLSGLARMAAIVDAYDAMTTDRNYAKGMLPALAFKTLMNSDKQFDRTLVQRFIKCIGLLPVGSLIRLSSNKLAFVLTLSPDTAKPALVRVIYDAEKKQLISPDDYDLTDPASEKKIGTIMRPEDPGKYFINRLLMMD</sequence>
<evidence type="ECO:0000313" key="6">
    <source>
        <dbReference type="EMBL" id="MBB1489292.1"/>
    </source>
</evidence>
<feature type="region of interest" description="Disordered" evidence="4">
    <location>
        <begin position="247"/>
        <end position="288"/>
    </location>
</feature>
<name>A0A839IWY4_9GAMM</name>
<comment type="caution">
    <text evidence="6">The sequence shown here is derived from an EMBL/GenBank/DDBJ whole genome shotgun (WGS) entry which is preliminary data.</text>
</comment>
<reference evidence="6 7" key="1">
    <citation type="submission" date="2020-08" db="EMBL/GenBank/DDBJ databases">
        <title>Oceanospirillum sp. nov. isolated from marine sediment.</title>
        <authorList>
            <person name="Ji X."/>
        </authorList>
    </citation>
    <scope>NUCLEOTIDE SEQUENCE [LARGE SCALE GENOMIC DNA]</scope>
    <source>
        <strain evidence="6 7">D5</strain>
    </source>
</reference>
<dbReference type="InterPro" id="IPR037522">
    <property type="entry name" value="HD_GYP_dom"/>
</dbReference>
<dbReference type="Proteomes" id="UP000565262">
    <property type="component" value="Unassembled WGS sequence"/>
</dbReference>
<dbReference type="GO" id="GO:0035438">
    <property type="term" value="F:cyclic-di-GMP binding"/>
    <property type="evidence" value="ECO:0007669"/>
    <property type="project" value="InterPro"/>
</dbReference>
<dbReference type="PANTHER" id="PTHR43155">
    <property type="entry name" value="CYCLIC DI-GMP PHOSPHODIESTERASE PA4108-RELATED"/>
    <property type="match status" value="1"/>
</dbReference>
<dbReference type="AlphaFoldDB" id="A0A839IWY4"/>
<dbReference type="InterPro" id="IPR009875">
    <property type="entry name" value="PilZ_domain"/>
</dbReference>
<protein>
    <submittedName>
        <fullName evidence="6">Flagellar brake protein</fullName>
    </submittedName>
</protein>
<keyword evidence="6" id="KW-0969">Cilium</keyword>
<dbReference type="GO" id="GO:0008081">
    <property type="term" value="F:phosphoric diester hydrolase activity"/>
    <property type="evidence" value="ECO:0007669"/>
    <property type="project" value="UniProtKB-ARBA"/>
</dbReference>
<evidence type="ECO:0000259" key="5">
    <source>
        <dbReference type="PROSITE" id="PS51832"/>
    </source>
</evidence>
<dbReference type="Gene3D" id="2.40.10.220">
    <property type="entry name" value="predicted glycosyltransferase like domains"/>
    <property type="match status" value="1"/>
</dbReference>
<keyword evidence="3" id="KW-0975">Bacterial flagellum</keyword>
<evidence type="ECO:0000256" key="4">
    <source>
        <dbReference type="SAM" id="MobiDB-lite"/>
    </source>
</evidence>
<dbReference type="SMART" id="SM00471">
    <property type="entry name" value="HDc"/>
    <property type="match status" value="1"/>
</dbReference>
<dbReference type="InterPro" id="IPR003607">
    <property type="entry name" value="HD/PDEase_dom"/>
</dbReference>
<evidence type="ECO:0000256" key="2">
    <source>
        <dbReference type="ARBA" id="ARBA00022741"/>
    </source>
</evidence>